<dbReference type="GO" id="GO:0004526">
    <property type="term" value="F:ribonuclease P activity"/>
    <property type="evidence" value="ECO:0007669"/>
    <property type="project" value="UniProtKB-UniRule"/>
</dbReference>
<evidence type="ECO:0000256" key="7">
    <source>
        <dbReference type="NCBIfam" id="TIGR00188"/>
    </source>
</evidence>
<keyword evidence="1 6" id="KW-0819">tRNA processing</keyword>
<keyword evidence="5 6" id="KW-0694">RNA-binding</keyword>
<dbReference type="RefSeq" id="WP_035904836.1">
    <property type="nucleotide sequence ID" value="NZ_JAAH01000146.1"/>
</dbReference>
<comment type="subunit">
    <text evidence="6">Consists of a catalytic RNA component (M1 or rnpB) and a protein subunit.</text>
</comment>
<dbReference type="EMBL" id="JAAH01000146">
    <property type="protein sequence ID" value="KDE70196.1"/>
    <property type="molecule type" value="Genomic_DNA"/>
</dbReference>
<dbReference type="Proteomes" id="UP000027058">
    <property type="component" value="Unassembled WGS sequence"/>
</dbReference>
<dbReference type="GO" id="GO:0001682">
    <property type="term" value="P:tRNA 5'-leader removal"/>
    <property type="evidence" value="ECO:0007669"/>
    <property type="project" value="UniProtKB-UniRule"/>
</dbReference>
<dbReference type="PANTHER" id="PTHR33992">
    <property type="entry name" value="RIBONUCLEASE P PROTEIN COMPONENT"/>
    <property type="match status" value="1"/>
</dbReference>
<evidence type="ECO:0000256" key="4">
    <source>
        <dbReference type="ARBA" id="ARBA00022801"/>
    </source>
</evidence>
<dbReference type="GO" id="GO:0000049">
    <property type="term" value="F:tRNA binding"/>
    <property type="evidence" value="ECO:0007669"/>
    <property type="project" value="UniProtKB-UniRule"/>
</dbReference>
<dbReference type="PANTHER" id="PTHR33992:SF1">
    <property type="entry name" value="RIBONUCLEASE P PROTEIN COMPONENT"/>
    <property type="match status" value="1"/>
</dbReference>
<dbReference type="HAMAP" id="MF_00227">
    <property type="entry name" value="RNase_P"/>
    <property type="match status" value="1"/>
</dbReference>
<evidence type="ECO:0000256" key="2">
    <source>
        <dbReference type="ARBA" id="ARBA00022722"/>
    </source>
</evidence>
<keyword evidence="2 6" id="KW-0540">Nuclease</keyword>
<evidence type="ECO:0000313" key="8">
    <source>
        <dbReference type="EMBL" id="KDE70196.1"/>
    </source>
</evidence>
<dbReference type="InterPro" id="IPR000100">
    <property type="entry name" value="RNase_P"/>
</dbReference>
<dbReference type="InterPro" id="IPR020568">
    <property type="entry name" value="Ribosomal_Su5_D2-typ_SF"/>
</dbReference>
<dbReference type="SUPFAM" id="SSF54211">
    <property type="entry name" value="Ribosomal protein S5 domain 2-like"/>
    <property type="match status" value="1"/>
</dbReference>
<keyword evidence="3 6" id="KW-0255">Endonuclease</keyword>
<comment type="function">
    <text evidence="6">RNaseP catalyzes the removal of the 5'-leader sequence from pre-tRNA to produce the mature 5'-terminus. It can also cleave other RNA substrates such as 4.5S RNA. The protein component plays an auxiliary but essential role in vivo by binding to the 5'-leader sequence and broadening the substrate specificity of the ribozyme.</text>
</comment>
<comment type="catalytic activity">
    <reaction evidence="6">
        <text>Endonucleolytic cleavage of RNA, removing 5'-extranucleotides from tRNA precursor.</text>
        <dbReference type="EC" id="3.1.26.5"/>
    </reaction>
</comment>
<dbReference type="GO" id="GO:0030677">
    <property type="term" value="C:ribonuclease P complex"/>
    <property type="evidence" value="ECO:0007669"/>
    <property type="project" value="TreeGrafter"/>
</dbReference>
<dbReference type="Gene3D" id="3.30.230.10">
    <property type="match status" value="1"/>
</dbReference>
<comment type="caution">
    <text evidence="8">The sequence shown here is derived from an EMBL/GenBank/DDBJ whole genome shotgun (WGS) entry which is preliminary data.</text>
</comment>
<reference evidence="8 9" key="1">
    <citation type="submission" date="2014-01" db="EMBL/GenBank/DDBJ databases">
        <title>Comparative genomics of Fusobacterium necrophorum wild isolates.</title>
        <authorList>
            <person name="Kittichotirat W."/>
            <person name="Bumgarner R.E."/>
            <person name="Lawrence P."/>
        </authorList>
    </citation>
    <scope>NUCLEOTIDE SEQUENCE [LARGE SCALE GENOMIC DNA]</scope>
    <source>
        <strain evidence="8 9">DJ-2</strain>
    </source>
</reference>
<dbReference type="Pfam" id="PF00825">
    <property type="entry name" value="Ribonuclease_P"/>
    <property type="match status" value="1"/>
</dbReference>
<evidence type="ECO:0000256" key="6">
    <source>
        <dbReference type="HAMAP-Rule" id="MF_00227"/>
    </source>
</evidence>
<evidence type="ECO:0000313" key="9">
    <source>
        <dbReference type="Proteomes" id="UP000027058"/>
    </source>
</evidence>
<accession>A0AB73C133</accession>
<name>A0AB73C133_9FUSO</name>
<evidence type="ECO:0000256" key="3">
    <source>
        <dbReference type="ARBA" id="ARBA00022759"/>
    </source>
</evidence>
<protein>
    <recommendedName>
        <fullName evidence="6 7">Ribonuclease P protein component</fullName>
        <shortName evidence="6">RNase P protein</shortName>
        <shortName evidence="6">RNaseP protein</shortName>
        <ecNumber evidence="6 7">3.1.26.5</ecNumber>
    </recommendedName>
    <alternativeName>
        <fullName evidence="6">Protein C5</fullName>
    </alternativeName>
</protein>
<dbReference type="NCBIfam" id="TIGR00188">
    <property type="entry name" value="rnpA"/>
    <property type="match status" value="1"/>
</dbReference>
<dbReference type="EC" id="3.1.26.5" evidence="6 7"/>
<evidence type="ECO:0000256" key="5">
    <source>
        <dbReference type="ARBA" id="ARBA00022884"/>
    </source>
</evidence>
<dbReference type="GO" id="GO:0042781">
    <property type="term" value="F:3'-tRNA processing endoribonuclease activity"/>
    <property type="evidence" value="ECO:0007669"/>
    <property type="project" value="TreeGrafter"/>
</dbReference>
<sequence>MFHTLKSNNDFQNVYKTGKKKYGTYSLLFIKKNNNPYNEYGFVASKKMGNAVCRNRIKRLFREFINKNETFLPTSTTFIFVAKKKSGEEIKTIKYKQIEQDLCKILKIKK</sequence>
<gene>
    <name evidence="6" type="primary">rnpA</name>
    <name evidence="8" type="ORF">FUSO8_09650</name>
</gene>
<dbReference type="InterPro" id="IPR014721">
    <property type="entry name" value="Ribsml_uS5_D2-typ_fold_subgr"/>
</dbReference>
<evidence type="ECO:0000256" key="1">
    <source>
        <dbReference type="ARBA" id="ARBA00022694"/>
    </source>
</evidence>
<proteinExistence type="inferred from homology"/>
<organism evidence="8 9">
    <name type="scientific">Fusobacterium necrophorum DJ-2</name>
    <dbReference type="NCBI Taxonomy" id="1441737"/>
    <lineage>
        <taxon>Bacteria</taxon>
        <taxon>Fusobacteriati</taxon>
        <taxon>Fusobacteriota</taxon>
        <taxon>Fusobacteriia</taxon>
        <taxon>Fusobacteriales</taxon>
        <taxon>Fusobacteriaceae</taxon>
        <taxon>Fusobacterium</taxon>
    </lineage>
</organism>
<keyword evidence="4 6" id="KW-0378">Hydrolase</keyword>
<comment type="similarity">
    <text evidence="6">Belongs to the RnpA family.</text>
</comment>
<dbReference type="AlphaFoldDB" id="A0AB73C133"/>